<dbReference type="RefSeq" id="WP_083371150.1">
    <property type="nucleotide sequence ID" value="NZ_LT629776.1"/>
</dbReference>
<dbReference type="Pfam" id="PF09997">
    <property type="entry name" value="DUF2238"/>
    <property type="match status" value="1"/>
</dbReference>
<keyword evidence="10" id="KW-0812">Transmembrane</keyword>
<feature type="transmembrane region" description="Helical" evidence="10">
    <location>
        <begin position="158"/>
        <end position="177"/>
    </location>
</feature>
<dbReference type="InterPro" id="IPR001173">
    <property type="entry name" value="Glyco_trans_2-like"/>
</dbReference>
<gene>
    <name evidence="12" type="ORF">SAMN04489860_0081</name>
</gene>
<dbReference type="SUPFAM" id="SSF53448">
    <property type="entry name" value="Nucleotide-diphospho-sugar transferases"/>
    <property type="match status" value="1"/>
</dbReference>
<dbReference type="AlphaFoldDB" id="A0A1H1LZN8"/>
<dbReference type="EMBL" id="LT629776">
    <property type="protein sequence ID" value="SDR79692.1"/>
    <property type="molecule type" value="Genomic_DNA"/>
</dbReference>
<dbReference type="PANTHER" id="PTHR43646">
    <property type="entry name" value="GLYCOSYLTRANSFERASE"/>
    <property type="match status" value="1"/>
</dbReference>
<keyword evidence="13" id="KW-1185">Reference proteome</keyword>
<sequence length="439" mass="46844">MRSTTTAGGWWQHLVLGDAVRLLALISVVVAAVRWDGIAVALFALVLGAVMVPRAVGAGTAFDVAWCTSLLFAGWAAQLEWYRAVPWLDLAVHLVCTGLVAAMAYRLLARADGPRSRVGALVVTTALGALAAVLWELGEGAGHLLLDDEIGVGYTDTLGDLAVGVLGSMVAGVVLAVRAPGARAEPTADAALPTISVVVPARDDAEALDRCLALLAQQDLAPVEVIVVDNASSDGTADVARRWGAEVVCETTVGIPAAAAAGYDAARGDVIARLDADSRPGRDWVSTAARRLAADPGLEAVTGSGVFHDAPRGTRTAVAFGYLGTYYVLGHLALGHTALWGSCMAFRREAWSAVRHDVVRRDPEVHDDLDLAFRLGPSRRVALVPSWRVGVSVRSLRGRSQRRRRMNRAWRTLRVNWAVTPPWIRWRDRWMRDGGAQPS</sequence>
<evidence type="ECO:0000259" key="11">
    <source>
        <dbReference type="Pfam" id="PF00535"/>
    </source>
</evidence>
<comment type="function">
    <text evidence="6">Catalyzes the glycosylation of 4,4'-diaponeurosporenoate, i.e. the esterification of glucose at the C1'' position with the carboxyl group of 4,4'-diaponeurosporenic acid, to form glycosyl-4,4'-diaponeurosporenoate. This is a step in the biosynthesis of staphyloxanthin, an orange pigment present in most staphylococci strains.</text>
</comment>
<feature type="domain" description="Glycosyltransferase 2-like" evidence="11">
    <location>
        <begin position="196"/>
        <end position="350"/>
    </location>
</feature>
<protein>
    <recommendedName>
        <fullName evidence="9">4,4'-diaponeurosporenoate glycosyltransferase</fullName>
    </recommendedName>
</protein>
<keyword evidence="3" id="KW-0328">Glycosyltransferase</keyword>
<evidence type="ECO:0000256" key="7">
    <source>
        <dbReference type="ARBA" id="ARBA00037904"/>
    </source>
</evidence>
<evidence type="ECO:0000256" key="3">
    <source>
        <dbReference type="ARBA" id="ARBA00022676"/>
    </source>
</evidence>
<evidence type="ECO:0000256" key="8">
    <source>
        <dbReference type="ARBA" id="ARBA00038120"/>
    </source>
</evidence>
<dbReference type="Gene3D" id="3.90.550.10">
    <property type="entry name" value="Spore Coat Polysaccharide Biosynthesis Protein SpsA, Chain A"/>
    <property type="match status" value="1"/>
</dbReference>
<organism evidence="12 13">
    <name type="scientific">Paraoerskovia marina</name>
    <dbReference type="NCBI Taxonomy" id="545619"/>
    <lineage>
        <taxon>Bacteria</taxon>
        <taxon>Bacillati</taxon>
        <taxon>Actinomycetota</taxon>
        <taxon>Actinomycetes</taxon>
        <taxon>Micrococcales</taxon>
        <taxon>Cellulomonadaceae</taxon>
        <taxon>Paraoerskovia</taxon>
    </lineage>
</organism>
<feature type="transmembrane region" description="Helical" evidence="10">
    <location>
        <begin position="20"/>
        <end position="48"/>
    </location>
</feature>
<keyword evidence="2" id="KW-1003">Cell membrane</keyword>
<dbReference type="GO" id="GO:0005886">
    <property type="term" value="C:plasma membrane"/>
    <property type="evidence" value="ECO:0007669"/>
    <property type="project" value="UniProtKB-SubCell"/>
</dbReference>
<evidence type="ECO:0000313" key="12">
    <source>
        <dbReference type="EMBL" id="SDR79692.1"/>
    </source>
</evidence>
<name>A0A1H1LZN8_9CELL</name>
<comment type="subcellular location">
    <subcellularLocation>
        <location evidence="1">Cell membrane</location>
    </subcellularLocation>
</comment>
<comment type="pathway">
    <text evidence="7">Carotenoid biosynthesis; staphyloxanthin biosynthesis; staphyloxanthin from farnesyl diphosphate: step 4/5.</text>
</comment>
<dbReference type="STRING" id="545619.SAMN04489860_0081"/>
<evidence type="ECO:0000256" key="6">
    <source>
        <dbReference type="ARBA" id="ARBA00037281"/>
    </source>
</evidence>
<evidence type="ECO:0000256" key="1">
    <source>
        <dbReference type="ARBA" id="ARBA00004236"/>
    </source>
</evidence>
<reference evidence="12 13" key="1">
    <citation type="submission" date="2016-10" db="EMBL/GenBank/DDBJ databases">
        <authorList>
            <person name="de Groot N.N."/>
        </authorList>
    </citation>
    <scope>NUCLEOTIDE SEQUENCE [LARGE SCALE GENOMIC DNA]</scope>
    <source>
        <strain evidence="12 13">DSM 22126</strain>
    </source>
</reference>
<feature type="transmembrane region" description="Helical" evidence="10">
    <location>
        <begin position="90"/>
        <end position="108"/>
    </location>
</feature>
<dbReference type="Pfam" id="PF00535">
    <property type="entry name" value="Glycos_transf_2"/>
    <property type="match status" value="1"/>
</dbReference>
<accession>A0A1H1LZN8</accession>
<dbReference type="Proteomes" id="UP000185663">
    <property type="component" value="Chromosome I"/>
</dbReference>
<keyword evidence="5 10" id="KW-0472">Membrane</keyword>
<dbReference type="PANTHER" id="PTHR43646:SF2">
    <property type="entry name" value="GLYCOSYLTRANSFERASE 2-LIKE DOMAIN-CONTAINING PROTEIN"/>
    <property type="match status" value="1"/>
</dbReference>
<evidence type="ECO:0000256" key="10">
    <source>
        <dbReference type="SAM" id="Phobius"/>
    </source>
</evidence>
<dbReference type="InterPro" id="IPR014509">
    <property type="entry name" value="YjdF-like"/>
</dbReference>
<keyword evidence="10" id="KW-1133">Transmembrane helix</keyword>
<evidence type="ECO:0000256" key="9">
    <source>
        <dbReference type="ARBA" id="ARBA00040345"/>
    </source>
</evidence>
<proteinExistence type="inferred from homology"/>
<keyword evidence="4 12" id="KW-0808">Transferase</keyword>
<evidence type="ECO:0000256" key="5">
    <source>
        <dbReference type="ARBA" id="ARBA00023136"/>
    </source>
</evidence>
<feature type="transmembrane region" description="Helical" evidence="10">
    <location>
        <begin position="55"/>
        <end position="78"/>
    </location>
</feature>
<feature type="transmembrane region" description="Helical" evidence="10">
    <location>
        <begin position="120"/>
        <end position="138"/>
    </location>
</feature>
<dbReference type="eggNOG" id="COG1215">
    <property type="taxonomic scope" value="Bacteria"/>
</dbReference>
<evidence type="ECO:0000256" key="2">
    <source>
        <dbReference type="ARBA" id="ARBA00022475"/>
    </source>
</evidence>
<dbReference type="GO" id="GO:0016757">
    <property type="term" value="F:glycosyltransferase activity"/>
    <property type="evidence" value="ECO:0007669"/>
    <property type="project" value="UniProtKB-KW"/>
</dbReference>
<evidence type="ECO:0000313" key="13">
    <source>
        <dbReference type="Proteomes" id="UP000185663"/>
    </source>
</evidence>
<dbReference type="CDD" id="cd00761">
    <property type="entry name" value="Glyco_tranf_GTA_type"/>
    <property type="match status" value="1"/>
</dbReference>
<evidence type="ECO:0000256" key="4">
    <source>
        <dbReference type="ARBA" id="ARBA00022679"/>
    </source>
</evidence>
<dbReference type="InterPro" id="IPR029044">
    <property type="entry name" value="Nucleotide-diphossugar_trans"/>
</dbReference>
<comment type="similarity">
    <text evidence="8">Belongs to the glycosyltransferase 2 family. CrtQ subfamily.</text>
</comment>